<evidence type="ECO:0000259" key="1">
    <source>
        <dbReference type="Pfam" id="PF06439"/>
    </source>
</evidence>
<protein>
    <recommendedName>
        <fullName evidence="1">3-keto-alpha-glucoside-1,2-lyase/3-keto-2-hydroxy-glucal hydratase domain-containing protein</fullName>
    </recommendedName>
</protein>
<dbReference type="HOGENOM" id="CLU_073042_1_1_0"/>
<dbReference type="OrthoDB" id="9787527at2"/>
<gene>
    <name evidence="2" type="ordered locus">Sinac_4612</name>
</gene>
<accession>L0DIW7</accession>
<dbReference type="EMBL" id="CP003364">
    <property type="protein sequence ID" value="AGA28790.1"/>
    <property type="molecule type" value="Genomic_DNA"/>
</dbReference>
<dbReference type="Gene3D" id="2.60.120.560">
    <property type="entry name" value="Exo-inulinase, domain 1"/>
    <property type="match status" value="1"/>
</dbReference>
<evidence type="ECO:0000313" key="3">
    <source>
        <dbReference type="Proteomes" id="UP000010798"/>
    </source>
</evidence>
<keyword evidence="3" id="KW-1185">Reference proteome</keyword>
<dbReference type="STRING" id="886293.Sinac_4612"/>
<dbReference type="KEGG" id="saci:Sinac_4612"/>
<dbReference type="GO" id="GO:0016787">
    <property type="term" value="F:hydrolase activity"/>
    <property type="evidence" value="ECO:0007669"/>
    <property type="project" value="InterPro"/>
</dbReference>
<dbReference type="InterPro" id="IPR010496">
    <property type="entry name" value="AL/BT2_dom"/>
</dbReference>
<organism evidence="2 3">
    <name type="scientific">Singulisphaera acidiphila (strain ATCC BAA-1392 / DSM 18658 / VKM B-2454 / MOB10)</name>
    <dbReference type="NCBI Taxonomy" id="886293"/>
    <lineage>
        <taxon>Bacteria</taxon>
        <taxon>Pseudomonadati</taxon>
        <taxon>Planctomycetota</taxon>
        <taxon>Planctomycetia</taxon>
        <taxon>Isosphaerales</taxon>
        <taxon>Isosphaeraceae</taxon>
        <taxon>Singulisphaera</taxon>
    </lineage>
</organism>
<dbReference type="AlphaFoldDB" id="L0DIW7"/>
<proteinExistence type="predicted"/>
<dbReference type="Pfam" id="PF06439">
    <property type="entry name" value="3keto-disac_hyd"/>
    <property type="match status" value="1"/>
</dbReference>
<dbReference type="eggNOG" id="ENOG502Z7HW">
    <property type="taxonomic scope" value="Bacteria"/>
</dbReference>
<sequence>MSQNRLAGPRPATVRTLATLMVPVALGFVLAGMNEARGQDAASKKGWVSLFNGKDLEGWTPKITKYKAGENYANTFRVEDGVMKVSFDGYPKFDGKFGHLFSAKKYSNYKLRIEYRFVGDQCPGGPGWAIRNSGVMLHCQSPESMRKDQEFPVSVEVQFLGGDGKKERSTANVCTPGTHIVMDGKLITQHCTDSKSKTYAGDQWVTVEVEVHGDGVITHRVNGEPVLTYEKTQYDENDADARALIKDGDKRLREGYISLQSESHPIEFRKVEILELDE</sequence>
<feature type="domain" description="3-keto-alpha-glucoside-1,2-lyase/3-keto-2-hydroxy-glucal hydratase" evidence="1">
    <location>
        <begin position="46"/>
        <end position="273"/>
    </location>
</feature>
<reference evidence="2 3" key="1">
    <citation type="submission" date="2012-02" db="EMBL/GenBank/DDBJ databases">
        <title>Complete sequence of chromosome of Singulisphaera acidiphila DSM 18658.</title>
        <authorList>
            <consortium name="US DOE Joint Genome Institute (JGI-PGF)"/>
            <person name="Lucas S."/>
            <person name="Copeland A."/>
            <person name="Lapidus A."/>
            <person name="Glavina del Rio T."/>
            <person name="Dalin E."/>
            <person name="Tice H."/>
            <person name="Bruce D."/>
            <person name="Goodwin L."/>
            <person name="Pitluck S."/>
            <person name="Peters L."/>
            <person name="Ovchinnikova G."/>
            <person name="Chertkov O."/>
            <person name="Kyrpides N."/>
            <person name="Mavromatis K."/>
            <person name="Ivanova N."/>
            <person name="Brettin T."/>
            <person name="Detter J.C."/>
            <person name="Han C."/>
            <person name="Larimer F."/>
            <person name="Land M."/>
            <person name="Hauser L."/>
            <person name="Markowitz V."/>
            <person name="Cheng J.-F."/>
            <person name="Hugenholtz P."/>
            <person name="Woyke T."/>
            <person name="Wu D."/>
            <person name="Tindall B."/>
            <person name="Pomrenke H."/>
            <person name="Brambilla E."/>
            <person name="Klenk H.-P."/>
            <person name="Eisen J.A."/>
        </authorList>
    </citation>
    <scope>NUCLEOTIDE SEQUENCE [LARGE SCALE GENOMIC DNA]</scope>
    <source>
        <strain evidence="3">ATCC BAA-1392 / DSM 18658 / VKM B-2454 / MOB10</strain>
    </source>
</reference>
<evidence type="ECO:0000313" key="2">
    <source>
        <dbReference type="EMBL" id="AGA28790.1"/>
    </source>
</evidence>
<dbReference type="RefSeq" id="WP_015247906.1">
    <property type="nucleotide sequence ID" value="NC_019892.1"/>
</dbReference>
<dbReference type="Proteomes" id="UP000010798">
    <property type="component" value="Chromosome"/>
</dbReference>
<name>L0DIW7_SINAD</name>